<organism evidence="2 3">
    <name type="scientific">Algoriphagus aquaeductus</name>
    <dbReference type="NCBI Taxonomy" id="475299"/>
    <lineage>
        <taxon>Bacteria</taxon>
        <taxon>Pseudomonadati</taxon>
        <taxon>Bacteroidota</taxon>
        <taxon>Cytophagia</taxon>
        <taxon>Cytophagales</taxon>
        <taxon>Cyclobacteriaceae</taxon>
        <taxon>Algoriphagus</taxon>
    </lineage>
</organism>
<keyword evidence="3" id="KW-1185">Reference proteome</keyword>
<dbReference type="Pfam" id="PF04851">
    <property type="entry name" value="ResIII"/>
    <property type="match status" value="1"/>
</dbReference>
<dbReference type="GO" id="GO:0005524">
    <property type="term" value="F:ATP binding"/>
    <property type="evidence" value="ECO:0007669"/>
    <property type="project" value="InterPro"/>
</dbReference>
<dbReference type="CDD" id="cd18785">
    <property type="entry name" value="SF2_C"/>
    <property type="match status" value="1"/>
</dbReference>
<gene>
    <name evidence="2" type="ORF">CLV31_101151</name>
</gene>
<dbReference type="RefSeq" id="WP_111390968.1">
    <property type="nucleotide sequence ID" value="NZ_QKTX01000001.1"/>
</dbReference>
<sequence length="869" mass="99046">MELKPYQQEVINDLSLFLENVQETKDTAKAFHNFWSAHPKTPLMPFPGTAIEPYKNNVPRVPHICLKVPTAGGKTFIACNAIKTIFDAFNYDKPKAVVWLVPSITILEQTIKNLKDPSHPYRQKINSHFGNKVEVFDKSTLLQGSGFNATSVKEQLNIMVFSFDSLKAKNKEDRKVFQENGNLQSFESLLDKNEEITLGAVIKYLNPVVVVDESHNAESDLSVDMLKEINPCFILDLTATPRKNSNIISFIDALDLKKENMVKLPVIVYNHQDKTEVINSSLQLQRRLEKQALDEEKNGGKYIRPIVLFQAQPRNADDNTTFEKLKEKLIELKIPEEQIKIKTANLNELKNIDLMSRDCEVRFIITVNALKEGWDCPFAYILASLADKSSAVDVEQILGRVLRQPYVMKHKFPLLNVSYVLTASSRFLETLDNIVKGLNKAGFSDKDYKLADSTAVEPAKPADPLQELTLIPSLGVTQNQPESDEDITSDIDVSRILVSDDSPEVESVSEIENTAIEQNEAFEKAVTEMESSGVPVLPNEIQKLVKRYTIKEVFIEEAEKVNLPQFYLKVPSNDLFSLGVEELPLEKENLLEGFALSKADTNIAFDTITSELYKVDLDETKKEHTPTFVRLDGVVKESVMTYLLDPARKESRIKNFTRRIMDLIGNMYPIADREIEKYINRILEDFTDEQFSAFANNEYTYKDKIKQKITALSESYAEQKFKDFLDTDKVFIKSSYSLPKSISPGDTAKDITKSLYEKEGKMNGFEEQVINEIGNMSNIAFWSRNIDRKGFRINGFINHYPDFIIQTKSGKTVLLETKGDHLDAEQKIRLGAFWASKAGNNFRYFMVYERRTVDGAYKLEDFLKIIKDI</sequence>
<proteinExistence type="predicted"/>
<evidence type="ECO:0000313" key="3">
    <source>
        <dbReference type="Proteomes" id="UP000248917"/>
    </source>
</evidence>
<dbReference type="GO" id="GO:0003677">
    <property type="term" value="F:DNA binding"/>
    <property type="evidence" value="ECO:0007669"/>
    <property type="project" value="InterPro"/>
</dbReference>
<comment type="caution">
    <text evidence="2">The sequence shown here is derived from an EMBL/GenBank/DDBJ whole genome shotgun (WGS) entry which is preliminary data.</text>
</comment>
<dbReference type="InterPro" id="IPR027417">
    <property type="entry name" value="P-loop_NTPase"/>
</dbReference>
<dbReference type="Gene3D" id="3.40.50.300">
    <property type="entry name" value="P-loop containing nucleotide triphosphate hydrolases"/>
    <property type="match status" value="2"/>
</dbReference>
<dbReference type="SUPFAM" id="SSF52540">
    <property type="entry name" value="P-loop containing nucleoside triphosphate hydrolases"/>
    <property type="match status" value="2"/>
</dbReference>
<dbReference type="EMBL" id="QKTX01000001">
    <property type="protein sequence ID" value="PZV87279.1"/>
    <property type="molecule type" value="Genomic_DNA"/>
</dbReference>
<dbReference type="AlphaFoldDB" id="A0A326RY76"/>
<name>A0A326RY76_9BACT</name>
<dbReference type="InterPro" id="IPR006935">
    <property type="entry name" value="Helicase/UvrB_N"/>
</dbReference>
<dbReference type="InterPro" id="IPR014001">
    <property type="entry name" value="Helicase_ATP-bd"/>
</dbReference>
<protein>
    <submittedName>
        <fullName evidence="2">Type III restriction enzyme</fullName>
    </submittedName>
</protein>
<reference evidence="2 3" key="1">
    <citation type="submission" date="2018-06" db="EMBL/GenBank/DDBJ databases">
        <title>Genomic Encyclopedia of Archaeal and Bacterial Type Strains, Phase II (KMG-II): from individual species to whole genera.</title>
        <authorList>
            <person name="Goeker M."/>
        </authorList>
    </citation>
    <scope>NUCLEOTIDE SEQUENCE [LARGE SCALE GENOMIC DNA]</scope>
    <source>
        <strain evidence="2 3">T4</strain>
    </source>
</reference>
<evidence type="ECO:0000313" key="2">
    <source>
        <dbReference type="EMBL" id="PZV87279.1"/>
    </source>
</evidence>
<dbReference type="OrthoDB" id="9804145at2"/>
<dbReference type="Proteomes" id="UP000248917">
    <property type="component" value="Unassembled WGS sequence"/>
</dbReference>
<dbReference type="GO" id="GO:0016787">
    <property type="term" value="F:hydrolase activity"/>
    <property type="evidence" value="ECO:0007669"/>
    <property type="project" value="InterPro"/>
</dbReference>
<dbReference type="SMART" id="SM00487">
    <property type="entry name" value="DEXDc"/>
    <property type="match status" value="1"/>
</dbReference>
<evidence type="ECO:0000259" key="1">
    <source>
        <dbReference type="PROSITE" id="PS51192"/>
    </source>
</evidence>
<feature type="domain" description="Helicase ATP-binding" evidence="1">
    <location>
        <begin position="69"/>
        <end position="259"/>
    </location>
</feature>
<accession>A0A326RY76</accession>
<dbReference type="PROSITE" id="PS51192">
    <property type="entry name" value="HELICASE_ATP_BIND_1"/>
    <property type="match status" value="1"/>
</dbReference>